<feature type="domain" description="Thioredoxin-like fold" evidence="2">
    <location>
        <begin position="73"/>
        <end position="226"/>
    </location>
</feature>
<dbReference type="EMBL" id="VOHM01000013">
    <property type="protein sequence ID" value="TWT25003.1"/>
    <property type="molecule type" value="Genomic_DNA"/>
</dbReference>
<dbReference type="Proteomes" id="UP000320791">
    <property type="component" value="Unassembled WGS sequence"/>
</dbReference>
<dbReference type="OrthoDB" id="117402at2"/>
<keyword evidence="1" id="KW-0472">Membrane</keyword>
<sequence length="239" mass="25767">MSKKVKNPNEKGNGFLWALLVVLLLAVALVGYIVISGKDAKTDVFVDREQENVSFDLKYEDNATVLKSSKANDSTPTVDLYEDFSCPACAKLAEFTDADMKKAIEDGKLIVKVHSLNFLDRGSTDGQSSRAGAAAQRIAQAGDAKNYWNFRAALMAEQANLSGWGDAEFARAAEKMGVADDVVKKISEGGEKHEDYVKSAEAATKKLEGEIGKVSSPHVIYNGEDVPLDNWVATVTGGN</sequence>
<feature type="transmembrane region" description="Helical" evidence="1">
    <location>
        <begin position="15"/>
        <end position="35"/>
    </location>
</feature>
<evidence type="ECO:0000313" key="4">
    <source>
        <dbReference type="Proteomes" id="UP000320791"/>
    </source>
</evidence>
<dbReference type="AlphaFoldDB" id="A0A5C5UH47"/>
<name>A0A5C5UH47_9CORY</name>
<dbReference type="InterPro" id="IPR036249">
    <property type="entry name" value="Thioredoxin-like_sf"/>
</dbReference>
<comment type="caution">
    <text evidence="3">The sequence shown here is derived from an EMBL/GenBank/DDBJ whole genome shotgun (WGS) entry which is preliminary data.</text>
</comment>
<dbReference type="CDD" id="cd02972">
    <property type="entry name" value="DsbA_family"/>
    <property type="match status" value="1"/>
</dbReference>
<evidence type="ECO:0000256" key="1">
    <source>
        <dbReference type="SAM" id="Phobius"/>
    </source>
</evidence>
<dbReference type="InterPro" id="IPR012336">
    <property type="entry name" value="Thioredoxin-like_fold"/>
</dbReference>
<organism evidence="3 4">
    <name type="scientific">Corynebacterium canis</name>
    <dbReference type="NCBI Taxonomy" id="679663"/>
    <lineage>
        <taxon>Bacteria</taxon>
        <taxon>Bacillati</taxon>
        <taxon>Actinomycetota</taxon>
        <taxon>Actinomycetes</taxon>
        <taxon>Mycobacteriales</taxon>
        <taxon>Corynebacteriaceae</taxon>
        <taxon>Corynebacterium</taxon>
    </lineage>
</organism>
<gene>
    <name evidence="3" type="ORF">FRX94_06980</name>
</gene>
<reference evidence="3 4" key="1">
    <citation type="submission" date="2019-08" db="EMBL/GenBank/DDBJ databases">
        <authorList>
            <person name="Lei W."/>
        </authorList>
    </citation>
    <scope>NUCLEOTIDE SEQUENCE [LARGE SCALE GENOMIC DNA]</scope>
    <source>
        <strain evidence="3 4">CCUG 58627</strain>
    </source>
</reference>
<protein>
    <recommendedName>
        <fullName evidence="2">Thioredoxin-like fold domain-containing protein</fullName>
    </recommendedName>
</protein>
<dbReference type="Gene3D" id="3.40.30.10">
    <property type="entry name" value="Glutaredoxin"/>
    <property type="match status" value="1"/>
</dbReference>
<dbReference type="RefSeq" id="WP_146324417.1">
    <property type="nucleotide sequence ID" value="NZ_BAABLR010000010.1"/>
</dbReference>
<keyword evidence="1" id="KW-1133">Transmembrane helix</keyword>
<proteinExistence type="predicted"/>
<accession>A0A5C5UH47</accession>
<keyword evidence="1" id="KW-0812">Transmembrane</keyword>
<dbReference type="SUPFAM" id="SSF52833">
    <property type="entry name" value="Thioredoxin-like"/>
    <property type="match status" value="1"/>
</dbReference>
<evidence type="ECO:0000259" key="2">
    <source>
        <dbReference type="Pfam" id="PF13462"/>
    </source>
</evidence>
<dbReference type="Pfam" id="PF13462">
    <property type="entry name" value="Thioredoxin_4"/>
    <property type="match status" value="1"/>
</dbReference>
<keyword evidence="4" id="KW-1185">Reference proteome</keyword>
<evidence type="ECO:0000313" key="3">
    <source>
        <dbReference type="EMBL" id="TWT25003.1"/>
    </source>
</evidence>